<evidence type="ECO:0000256" key="4">
    <source>
        <dbReference type="ARBA" id="ARBA00022692"/>
    </source>
</evidence>
<comment type="similarity">
    <text evidence="11">Belongs to the SEDS family. FtsW subfamily.</text>
</comment>
<evidence type="ECO:0000256" key="11">
    <source>
        <dbReference type="ARBA" id="ARBA00038053"/>
    </source>
</evidence>
<evidence type="ECO:0000256" key="6">
    <source>
        <dbReference type="ARBA" id="ARBA00022984"/>
    </source>
</evidence>
<dbReference type="PATRIC" id="fig|1619100.3.peg.199"/>
<feature type="transmembrane region" description="Helical" evidence="16">
    <location>
        <begin position="301"/>
        <end position="321"/>
    </location>
</feature>
<comment type="catalytic activity">
    <reaction evidence="15">
        <text>[GlcNAc-(1-&gt;4)-Mur2Ac(oyl-L-Ala-gamma-D-Glu-L-Lys-D-Ala-D-Ala)](n)-di-trans,octa-cis-undecaprenyl diphosphate + beta-D-GlcNAc-(1-&gt;4)-Mur2Ac(oyl-L-Ala-gamma-D-Glu-L-Lys-D-Ala-D-Ala)-di-trans,octa-cis-undecaprenyl diphosphate = [GlcNAc-(1-&gt;4)-Mur2Ac(oyl-L-Ala-gamma-D-Glu-L-Lys-D-Ala-D-Ala)](n+1)-di-trans,octa-cis-undecaprenyl diphosphate + di-trans,octa-cis-undecaprenyl diphosphate + H(+)</text>
        <dbReference type="Rhea" id="RHEA:23708"/>
        <dbReference type="Rhea" id="RHEA-COMP:9602"/>
        <dbReference type="Rhea" id="RHEA-COMP:9603"/>
        <dbReference type="ChEBI" id="CHEBI:15378"/>
        <dbReference type="ChEBI" id="CHEBI:58405"/>
        <dbReference type="ChEBI" id="CHEBI:60033"/>
        <dbReference type="ChEBI" id="CHEBI:78435"/>
        <dbReference type="EC" id="2.4.99.28"/>
    </reaction>
</comment>
<comment type="subcellular location">
    <subcellularLocation>
        <location evidence="1">Membrane</location>
        <topology evidence="1">Multi-pass membrane protein</topology>
    </subcellularLocation>
</comment>
<evidence type="ECO:0000256" key="14">
    <source>
        <dbReference type="ARBA" id="ARBA00044770"/>
    </source>
</evidence>
<dbReference type="STRING" id="1619100.UT34_C0001G0198"/>
<evidence type="ECO:0000256" key="13">
    <source>
        <dbReference type="ARBA" id="ARBA00041418"/>
    </source>
</evidence>
<evidence type="ECO:0000256" key="3">
    <source>
        <dbReference type="ARBA" id="ARBA00022679"/>
    </source>
</evidence>
<dbReference type="GO" id="GO:0005886">
    <property type="term" value="C:plasma membrane"/>
    <property type="evidence" value="ECO:0007669"/>
    <property type="project" value="TreeGrafter"/>
</dbReference>
<keyword evidence="17" id="KW-0132">Cell division</keyword>
<dbReference type="AlphaFoldDB" id="A0A0G0MSN9"/>
<keyword evidence="8 16" id="KW-0472">Membrane</keyword>
<keyword evidence="5" id="KW-0133">Cell shape</keyword>
<evidence type="ECO:0000256" key="15">
    <source>
        <dbReference type="ARBA" id="ARBA00049902"/>
    </source>
</evidence>
<evidence type="ECO:0000256" key="7">
    <source>
        <dbReference type="ARBA" id="ARBA00022989"/>
    </source>
</evidence>
<dbReference type="GO" id="GO:0008955">
    <property type="term" value="F:peptidoglycan glycosyltransferase activity"/>
    <property type="evidence" value="ECO:0007669"/>
    <property type="project" value="UniProtKB-EC"/>
</dbReference>
<dbReference type="GO" id="GO:0051301">
    <property type="term" value="P:cell division"/>
    <property type="evidence" value="ECO:0007669"/>
    <property type="project" value="UniProtKB-KW"/>
</dbReference>
<dbReference type="InterPro" id="IPR001182">
    <property type="entry name" value="FtsW/RodA"/>
</dbReference>
<accession>A0A0G0MSN9</accession>
<reference evidence="17 18" key="1">
    <citation type="journal article" date="2015" name="Nature">
        <title>rRNA introns, odd ribosomes, and small enigmatic genomes across a large radiation of phyla.</title>
        <authorList>
            <person name="Brown C.T."/>
            <person name="Hug L.A."/>
            <person name="Thomas B.C."/>
            <person name="Sharon I."/>
            <person name="Castelle C.J."/>
            <person name="Singh A."/>
            <person name="Wilkins M.J."/>
            <person name="Williams K.H."/>
            <person name="Banfield J.F."/>
        </authorList>
    </citation>
    <scope>NUCLEOTIDE SEQUENCE [LARGE SCALE GENOMIC DNA]</scope>
</reference>
<evidence type="ECO:0000256" key="16">
    <source>
        <dbReference type="SAM" id="Phobius"/>
    </source>
</evidence>
<protein>
    <recommendedName>
        <fullName evidence="12">Probable peptidoglycan glycosyltransferase FtsW</fullName>
        <ecNumber evidence="14">2.4.99.28</ecNumber>
    </recommendedName>
    <alternativeName>
        <fullName evidence="13">Cell division protein FtsW</fullName>
    </alternativeName>
    <alternativeName>
        <fullName evidence="10">Cell wall polymerase</fullName>
    </alternativeName>
    <alternativeName>
        <fullName evidence="9">Peptidoglycan polymerase</fullName>
    </alternativeName>
</protein>
<evidence type="ECO:0000313" key="17">
    <source>
        <dbReference type="EMBL" id="KKR06158.1"/>
    </source>
</evidence>
<keyword evidence="2" id="KW-0328">Glycosyltransferase</keyword>
<gene>
    <name evidence="17" type="ORF">UT34_C0001G0198</name>
</gene>
<evidence type="ECO:0000256" key="8">
    <source>
        <dbReference type="ARBA" id="ARBA00023136"/>
    </source>
</evidence>
<evidence type="ECO:0000313" key="18">
    <source>
        <dbReference type="Proteomes" id="UP000034799"/>
    </source>
</evidence>
<evidence type="ECO:0000256" key="9">
    <source>
        <dbReference type="ARBA" id="ARBA00032370"/>
    </source>
</evidence>
<keyword evidence="7 16" id="KW-1133">Transmembrane helix</keyword>
<feature type="transmembrane region" description="Helical" evidence="16">
    <location>
        <begin position="212"/>
        <end position="231"/>
    </location>
</feature>
<evidence type="ECO:0000256" key="12">
    <source>
        <dbReference type="ARBA" id="ARBA00041185"/>
    </source>
</evidence>
<feature type="transmembrane region" description="Helical" evidence="16">
    <location>
        <begin position="184"/>
        <end position="200"/>
    </location>
</feature>
<dbReference type="PANTHER" id="PTHR30474">
    <property type="entry name" value="CELL CYCLE PROTEIN"/>
    <property type="match status" value="1"/>
</dbReference>
<evidence type="ECO:0000256" key="1">
    <source>
        <dbReference type="ARBA" id="ARBA00004141"/>
    </source>
</evidence>
<dbReference type="EC" id="2.4.99.28" evidence="14"/>
<feature type="transmembrane region" description="Helical" evidence="16">
    <location>
        <begin position="20"/>
        <end position="40"/>
    </location>
</feature>
<dbReference type="EMBL" id="LBWK01000001">
    <property type="protein sequence ID" value="KKR06158.1"/>
    <property type="molecule type" value="Genomic_DNA"/>
</dbReference>
<feature type="transmembrane region" description="Helical" evidence="16">
    <location>
        <begin position="367"/>
        <end position="388"/>
    </location>
</feature>
<keyword evidence="17" id="KW-0131">Cell cycle</keyword>
<sequence>MVTRKVNLKRKPNDDTQGRVDPFLVTFVLVMIAFGAVMIFDASVYQANRLFSDQYYFLRQHLIWILLGGALGTAAYLIPYKLILKLSPILFTVATFLLVAVLIVGDAVNGSKRWFSLGSLPIQPAEFIKPILIIFLAGILAKVDDSAKKGRLSDFDKFKKRIITFGGPLFLTLLLIIAEPDMGTTLLIGATAIFMFFLSDKSSAHLKGTLSLAGIFGVLGVAAGTFASYRMERVKTFFHLLFKGVVEDPNGTGYQIQQILIGIGSGGFWGKGFGQSRQRFGYLVENTAFTDSIFAVILEELGYIGGVIFVILWALFLWRILKLSQNIQDKAGSLTVAGIGIWLTLQTFLNMAANVGLIPLTGIPLPFFTYGGSNTIVTMIGLGLLLNVSRYAKQTKA</sequence>
<dbReference type="Pfam" id="PF01098">
    <property type="entry name" value="FTSW_RODA_SPOVE"/>
    <property type="match status" value="1"/>
</dbReference>
<keyword evidence="3" id="KW-0808">Transferase</keyword>
<dbReference type="GO" id="GO:0015648">
    <property type="term" value="F:lipid-linked peptidoglycan transporter activity"/>
    <property type="evidence" value="ECO:0007669"/>
    <property type="project" value="TreeGrafter"/>
</dbReference>
<comment type="caution">
    <text evidence="17">The sequence shown here is derived from an EMBL/GenBank/DDBJ whole genome shotgun (WGS) entry which is preliminary data.</text>
</comment>
<evidence type="ECO:0000256" key="5">
    <source>
        <dbReference type="ARBA" id="ARBA00022960"/>
    </source>
</evidence>
<evidence type="ECO:0000256" key="2">
    <source>
        <dbReference type="ARBA" id="ARBA00022676"/>
    </source>
</evidence>
<dbReference type="GO" id="GO:0032153">
    <property type="term" value="C:cell division site"/>
    <property type="evidence" value="ECO:0007669"/>
    <property type="project" value="TreeGrafter"/>
</dbReference>
<dbReference type="PANTHER" id="PTHR30474:SF2">
    <property type="entry name" value="PEPTIDOGLYCAN GLYCOSYLTRANSFERASE FTSW-RELATED"/>
    <property type="match status" value="1"/>
</dbReference>
<dbReference type="GO" id="GO:0009252">
    <property type="term" value="P:peptidoglycan biosynthetic process"/>
    <property type="evidence" value="ECO:0007669"/>
    <property type="project" value="UniProtKB-KW"/>
</dbReference>
<feature type="transmembrane region" description="Helical" evidence="16">
    <location>
        <begin position="90"/>
        <end position="108"/>
    </location>
</feature>
<feature type="transmembrane region" description="Helical" evidence="16">
    <location>
        <begin position="60"/>
        <end position="78"/>
    </location>
</feature>
<feature type="transmembrane region" description="Helical" evidence="16">
    <location>
        <begin position="333"/>
        <end position="355"/>
    </location>
</feature>
<keyword evidence="4 16" id="KW-0812">Transmembrane</keyword>
<dbReference type="Proteomes" id="UP000034799">
    <property type="component" value="Unassembled WGS sequence"/>
</dbReference>
<proteinExistence type="inferred from homology"/>
<evidence type="ECO:0000256" key="10">
    <source>
        <dbReference type="ARBA" id="ARBA00033270"/>
    </source>
</evidence>
<dbReference type="GO" id="GO:0008360">
    <property type="term" value="P:regulation of cell shape"/>
    <property type="evidence" value="ECO:0007669"/>
    <property type="project" value="UniProtKB-KW"/>
</dbReference>
<name>A0A0G0MSN9_9BACT</name>
<feature type="transmembrane region" description="Helical" evidence="16">
    <location>
        <begin position="162"/>
        <end position="178"/>
    </location>
</feature>
<feature type="transmembrane region" description="Helical" evidence="16">
    <location>
        <begin position="120"/>
        <end position="141"/>
    </location>
</feature>
<organism evidence="17 18">
    <name type="scientific">candidate division WS6 bacterium GW2011_GWF2_39_15</name>
    <dbReference type="NCBI Taxonomy" id="1619100"/>
    <lineage>
        <taxon>Bacteria</taxon>
        <taxon>Candidatus Dojkabacteria</taxon>
    </lineage>
</organism>
<keyword evidence="6" id="KW-0573">Peptidoglycan synthesis</keyword>